<dbReference type="InterPro" id="IPR000547">
    <property type="entry name" value="Clathrin_H-chain/VPS_repeat"/>
</dbReference>
<dbReference type="AlphaFoldDB" id="A0A0J0XJI3"/>
<dbReference type="InterPro" id="IPR032914">
    <property type="entry name" value="Vam6/VPS39/TRAP1"/>
</dbReference>
<evidence type="ECO:0000256" key="3">
    <source>
        <dbReference type="ARBA" id="ARBA00038201"/>
    </source>
</evidence>
<dbReference type="GO" id="GO:0012505">
    <property type="term" value="C:endomembrane system"/>
    <property type="evidence" value="ECO:0007669"/>
    <property type="project" value="UniProtKB-SubCell"/>
</dbReference>
<feature type="region of interest" description="Disordered" evidence="5">
    <location>
        <begin position="503"/>
        <end position="536"/>
    </location>
</feature>
<keyword evidence="2" id="KW-0472">Membrane</keyword>
<dbReference type="Pfam" id="PF10367">
    <property type="entry name" value="zf-Vps39_C"/>
    <property type="match status" value="1"/>
</dbReference>
<dbReference type="STRING" id="879819.A0A0J0XJI3"/>
<evidence type="ECO:0000259" key="6">
    <source>
        <dbReference type="PROSITE" id="PS50219"/>
    </source>
</evidence>
<dbReference type="GO" id="GO:0006914">
    <property type="term" value="P:autophagy"/>
    <property type="evidence" value="ECO:0007669"/>
    <property type="project" value="TreeGrafter"/>
</dbReference>
<dbReference type="PANTHER" id="PTHR12894">
    <property type="entry name" value="CNH DOMAIN CONTAINING"/>
    <property type="match status" value="1"/>
</dbReference>
<dbReference type="InterPro" id="IPR019453">
    <property type="entry name" value="VPS39/TGFA1_Znf"/>
</dbReference>
<dbReference type="InterPro" id="IPR019452">
    <property type="entry name" value="VPS39/TGF_beta_rcpt-assoc_1"/>
</dbReference>
<evidence type="ECO:0000256" key="5">
    <source>
        <dbReference type="SAM" id="MobiDB-lite"/>
    </source>
</evidence>
<dbReference type="RefSeq" id="XP_018277734.1">
    <property type="nucleotide sequence ID" value="XM_018423597.1"/>
</dbReference>
<comment type="similarity">
    <text evidence="3">Belongs to the VAM6/VPS39 family.</text>
</comment>
<dbReference type="PROSITE" id="PS50236">
    <property type="entry name" value="CHCR"/>
    <property type="match status" value="1"/>
</dbReference>
<dbReference type="GO" id="GO:0006886">
    <property type="term" value="P:intracellular protein transport"/>
    <property type="evidence" value="ECO:0007669"/>
    <property type="project" value="UniProtKB-UniRule"/>
</dbReference>
<dbReference type="GeneID" id="28984200"/>
<dbReference type="GO" id="GO:0000329">
    <property type="term" value="C:fungal-type vacuole membrane"/>
    <property type="evidence" value="ECO:0007669"/>
    <property type="project" value="TreeGrafter"/>
</dbReference>
<feature type="repeat" description="CHCR" evidence="4">
    <location>
        <begin position="722"/>
        <end position="878"/>
    </location>
</feature>
<dbReference type="PROSITE" id="PS50219">
    <property type="entry name" value="CNH"/>
    <property type="match status" value="1"/>
</dbReference>
<dbReference type="EMBL" id="KQ087221">
    <property type="protein sequence ID" value="KLT41243.1"/>
    <property type="molecule type" value="Genomic_DNA"/>
</dbReference>
<dbReference type="InterPro" id="IPR001180">
    <property type="entry name" value="CNH_dom"/>
</dbReference>
<organism evidence="7 8">
    <name type="scientific">Cutaneotrichosporon oleaginosum</name>
    <dbReference type="NCBI Taxonomy" id="879819"/>
    <lineage>
        <taxon>Eukaryota</taxon>
        <taxon>Fungi</taxon>
        <taxon>Dikarya</taxon>
        <taxon>Basidiomycota</taxon>
        <taxon>Agaricomycotina</taxon>
        <taxon>Tremellomycetes</taxon>
        <taxon>Trichosporonales</taxon>
        <taxon>Trichosporonaceae</taxon>
        <taxon>Cutaneotrichosporon</taxon>
    </lineage>
</organism>
<sequence length="1002" mass="109620">MGSHALHPLITGAKVRITALHQHDGTLYVGCADGSVRYYDGVMVLKATHQLSRRQIDALAVLPVSGQLAVLSDQTVSLHKLDNPATKGNTKALIQARYAQALAATTYMAPGTPSEGDSTPSKVKRDLLVVGCSKKVVVYGAGTRLGEAWELSLQHTPRAVIFPAPVYADLPGAVHLLYSPQASTILHIKHGAPAHRLVATDLPIGGYPAAKSGVARAAVPDSGWGRLGGFMRSAAVPVGTRTVGGEVVLVRDDLGVFFSSEGNFTRDESLHWPAAPEALAFSNPFLYSVLPAATAVAGQSATLPTIQVHLAPTLALRDTITFPSPATGSLTIAALSVGTTLSEGKKSSKLLLVSTPTDRTLALEGSTIWEVRGTDIGEQVDELVKEGRVTDAIGLVEAVGDTGLAETQRLPHLRILNALAQFARGDYQPALETFTVFNVNPAKVIALYPKTAVSGHLAVPRDEWMKLFGAVEGARLEPPAPPVIETPKPSIIRNAHLALARKKSNETIASVTSSSREREESPPKVMSPPPPMDDETLPRKAIDELIYYLSDRRQKLGGAILALKDPLPAESDLPPLSEVDASVIHGLPDGPLTELNSEQLLRTAQVVYTSLLKVYLVARPSLVGSLCRIENWVDVAEVEPLLREKGRIDDLRDLYMQKGMHDEALGMLLEQAKEEDDPLDRYPPTVRYLQKLGPKHLQLIFDSSRWIFEEDPARALHIFTADEPEVDALPREKVVAFLEEVDWNGAIKYLEHVFELGDTSPELHDKLVELYMRRLKGASGSERDDSLTTLLDFLNQSTHYRPYRLLSKLPVEDAPEAQAVLLGRLGKHDEALRIYIYTLKDYAAAEVYCARAHAKEPERGLFLHLLRLYLRPSKEEVLVAPALALVARHGTRMDARAVLDLLPPLVPVKELQDFFRRTLGDERARRNEHRITRGLLAARKAQAERLVVGLEVKRVRVTDQRICPQCQKRLGQSAIAVHAPRGEVTHLHCKDLFSAQLARARA</sequence>
<proteinExistence type="inferred from homology"/>
<reference evidence="7 8" key="1">
    <citation type="submission" date="2015-03" db="EMBL/GenBank/DDBJ databases">
        <title>Genomics and transcriptomics of the oil-accumulating basidiomycete yeast T. oleaginosus allow insights into substrate utilization and the diverse evolutionary trajectories of mating systems in fungi.</title>
        <authorList>
            <consortium name="DOE Joint Genome Institute"/>
            <person name="Kourist R."/>
            <person name="Kracht O."/>
            <person name="Bracharz F."/>
            <person name="Lipzen A."/>
            <person name="Nolan M."/>
            <person name="Ohm R."/>
            <person name="Grigoriev I."/>
            <person name="Sun S."/>
            <person name="Heitman J."/>
            <person name="Bruck T."/>
            <person name="Nowrousian M."/>
        </authorList>
    </citation>
    <scope>NUCLEOTIDE SEQUENCE [LARGE SCALE GENOMIC DNA]</scope>
    <source>
        <strain evidence="7 8">IBC0246</strain>
    </source>
</reference>
<dbReference type="PANTHER" id="PTHR12894:SF49">
    <property type="entry name" value="VAM6_VPS39-LIKE PROTEIN"/>
    <property type="match status" value="1"/>
</dbReference>
<gene>
    <name evidence="7" type="ORF">CC85DRAFT_286680</name>
</gene>
<evidence type="ECO:0000256" key="4">
    <source>
        <dbReference type="PROSITE-ProRule" id="PRU01006"/>
    </source>
</evidence>
<evidence type="ECO:0000313" key="7">
    <source>
        <dbReference type="EMBL" id="KLT41243.1"/>
    </source>
</evidence>
<dbReference type="OrthoDB" id="5325112at2759"/>
<name>A0A0J0XJI3_9TREE</name>
<evidence type="ECO:0000313" key="8">
    <source>
        <dbReference type="Proteomes" id="UP000053611"/>
    </source>
</evidence>
<comment type="subcellular location">
    <subcellularLocation>
        <location evidence="1">Endomembrane system</location>
        <topology evidence="1">Peripheral membrane protein</topology>
    </subcellularLocation>
</comment>
<dbReference type="Proteomes" id="UP000053611">
    <property type="component" value="Unassembled WGS sequence"/>
</dbReference>
<keyword evidence="8" id="KW-1185">Reference proteome</keyword>
<accession>A0A0J0XJI3</accession>
<protein>
    <recommendedName>
        <fullName evidence="6">CNH domain-containing protein</fullName>
    </recommendedName>
</protein>
<feature type="domain" description="CNH" evidence="6">
    <location>
        <begin position="14"/>
        <end position="335"/>
    </location>
</feature>
<dbReference type="Pfam" id="PF10366">
    <property type="entry name" value="Vps39_1"/>
    <property type="match status" value="1"/>
</dbReference>
<evidence type="ECO:0000256" key="1">
    <source>
        <dbReference type="ARBA" id="ARBA00004184"/>
    </source>
</evidence>
<dbReference type="GO" id="GO:0034058">
    <property type="term" value="P:endosomal vesicle fusion"/>
    <property type="evidence" value="ECO:0007669"/>
    <property type="project" value="TreeGrafter"/>
</dbReference>
<evidence type="ECO:0000256" key="2">
    <source>
        <dbReference type="ARBA" id="ARBA00023136"/>
    </source>
</evidence>